<keyword evidence="2" id="KW-0255">Endonuclease</keyword>
<comment type="caution">
    <text evidence="2">The sequence shown here is derived from an EMBL/GenBank/DDBJ whole genome shotgun (WGS) entry which is preliminary data.</text>
</comment>
<protein>
    <submittedName>
        <fullName evidence="2">Uma2 family endonuclease</fullName>
    </submittedName>
</protein>
<name>A0A426U074_9CHLR</name>
<evidence type="ECO:0000313" key="2">
    <source>
        <dbReference type="EMBL" id="RRR72206.1"/>
    </source>
</evidence>
<proteinExistence type="predicted"/>
<evidence type="ECO:0000313" key="3">
    <source>
        <dbReference type="Proteomes" id="UP000280307"/>
    </source>
</evidence>
<dbReference type="GO" id="GO:0004519">
    <property type="term" value="F:endonuclease activity"/>
    <property type="evidence" value="ECO:0007669"/>
    <property type="project" value="UniProtKB-KW"/>
</dbReference>
<dbReference type="InterPro" id="IPR012296">
    <property type="entry name" value="Nuclease_put_TT1808"/>
</dbReference>
<dbReference type="SUPFAM" id="SSF52980">
    <property type="entry name" value="Restriction endonuclease-like"/>
    <property type="match status" value="1"/>
</dbReference>
<feature type="domain" description="Putative restriction endonuclease" evidence="1">
    <location>
        <begin position="33"/>
        <end position="197"/>
    </location>
</feature>
<dbReference type="CDD" id="cd06260">
    <property type="entry name" value="DUF820-like"/>
    <property type="match status" value="1"/>
</dbReference>
<accession>A0A426U074</accession>
<organism evidence="2 3">
    <name type="scientific">Candidatus Viridilinea halotolerans</name>
    <dbReference type="NCBI Taxonomy" id="2491704"/>
    <lineage>
        <taxon>Bacteria</taxon>
        <taxon>Bacillati</taxon>
        <taxon>Chloroflexota</taxon>
        <taxon>Chloroflexia</taxon>
        <taxon>Chloroflexales</taxon>
        <taxon>Chloroflexineae</taxon>
        <taxon>Oscillochloridaceae</taxon>
        <taxon>Candidatus Viridilinea</taxon>
    </lineage>
</organism>
<reference evidence="2 3" key="1">
    <citation type="submission" date="2018-12" db="EMBL/GenBank/DDBJ databases">
        <title>Genome Sequence of Candidatus Viridilinea halotolerans isolated from saline sulfide-rich spring.</title>
        <authorList>
            <person name="Grouzdev D.S."/>
            <person name="Burganskaya E.I."/>
            <person name="Krutkina M.S."/>
            <person name="Sukhacheva M.V."/>
            <person name="Gorlenko V.M."/>
        </authorList>
    </citation>
    <scope>NUCLEOTIDE SEQUENCE [LARGE SCALE GENOMIC DNA]</scope>
    <source>
        <strain evidence="2">Chok-6</strain>
    </source>
</reference>
<dbReference type="PANTHER" id="PTHR34107:SF2">
    <property type="entry name" value="SLL0888 PROTEIN"/>
    <property type="match status" value="1"/>
</dbReference>
<evidence type="ECO:0000259" key="1">
    <source>
        <dbReference type="Pfam" id="PF05685"/>
    </source>
</evidence>
<dbReference type="Gene3D" id="3.90.1570.10">
    <property type="entry name" value="tt1808, chain A"/>
    <property type="match status" value="1"/>
</dbReference>
<dbReference type="AlphaFoldDB" id="A0A426U074"/>
<sequence length="220" mass="24700">MTSTADKLELKLIQRAYEVELDLNAMQGLWTEAQYLKLAEQTNHLLEFTDGRIEGLPMPTRSHQLILLFLYELFNAFLRPRGGIVLVAPMRLRIRAGKWREPDLLLLLSAADPRNQENYWLGADLVVEIVSPDRPEHDLTEKPRDYAEATIPEYWIVNPLNETITVLTLDGTAYREHGIFQRGETATSPLIAGCAVAVDGVFGSVGVRGHGPRTNPTPVE</sequence>
<dbReference type="InterPro" id="IPR008538">
    <property type="entry name" value="Uma2"/>
</dbReference>
<dbReference type="EMBL" id="RSAS01000406">
    <property type="protein sequence ID" value="RRR72206.1"/>
    <property type="molecule type" value="Genomic_DNA"/>
</dbReference>
<gene>
    <name evidence="2" type="ORF">EI684_10400</name>
</gene>
<dbReference type="Pfam" id="PF05685">
    <property type="entry name" value="Uma2"/>
    <property type="match status" value="1"/>
</dbReference>
<dbReference type="Proteomes" id="UP000280307">
    <property type="component" value="Unassembled WGS sequence"/>
</dbReference>
<dbReference type="InterPro" id="IPR011335">
    <property type="entry name" value="Restrct_endonuc-II-like"/>
</dbReference>
<keyword evidence="2" id="KW-0540">Nuclease</keyword>
<dbReference type="PANTHER" id="PTHR34107">
    <property type="entry name" value="SLL0198 PROTEIN-RELATED"/>
    <property type="match status" value="1"/>
</dbReference>
<keyword evidence="2" id="KW-0378">Hydrolase</keyword>